<keyword evidence="2" id="KW-1185">Reference proteome</keyword>
<organism evidence="1 2">
    <name type="scientific">Siccirubricoccus deserti</name>
    <dbReference type="NCBI Taxonomy" id="2013562"/>
    <lineage>
        <taxon>Bacteria</taxon>
        <taxon>Pseudomonadati</taxon>
        <taxon>Pseudomonadota</taxon>
        <taxon>Alphaproteobacteria</taxon>
        <taxon>Acetobacterales</taxon>
        <taxon>Roseomonadaceae</taxon>
        <taxon>Siccirubricoccus</taxon>
    </lineage>
</organism>
<dbReference type="NCBIfam" id="NF041374">
    <property type="entry name" value="GDCCVxC"/>
    <property type="match status" value="1"/>
</dbReference>
<reference evidence="1" key="1">
    <citation type="submission" date="2020-08" db="EMBL/GenBank/DDBJ databases">
        <authorList>
            <person name="Hu Y."/>
            <person name="Nguyen S.V."/>
            <person name="Li F."/>
            <person name="Fanning S."/>
        </authorList>
    </citation>
    <scope>NUCLEOTIDE SEQUENCE</scope>
    <source>
        <strain evidence="1">SYSU D8009</strain>
    </source>
</reference>
<evidence type="ECO:0000313" key="1">
    <source>
        <dbReference type="EMBL" id="MBC4018844.1"/>
    </source>
</evidence>
<protein>
    <submittedName>
        <fullName evidence="1">Uncharacterized protein</fullName>
    </submittedName>
</protein>
<accession>A0A9X0R3K7</accession>
<evidence type="ECO:0000313" key="2">
    <source>
        <dbReference type="Proteomes" id="UP000600101"/>
    </source>
</evidence>
<dbReference type="Proteomes" id="UP000600101">
    <property type="component" value="Unassembled WGS sequence"/>
</dbReference>
<dbReference type="RefSeq" id="WP_186773584.1">
    <property type="nucleotide sequence ID" value="NZ_JACOMF010000085.1"/>
</dbReference>
<proteinExistence type="predicted"/>
<comment type="caution">
    <text evidence="1">The sequence shown here is derived from an EMBL/GenBank/DDBJ whole genome shotgun (WGS) entry which is preliminary data.</text>
</comment>
<gene>
    <name evidence="1" type="ORF">H7965_26670</name>
</gene>
<dbReference type="AlphaFoldDB" id="A0A9X0R3K7"/>
<sequence>MSATLISTIHCPHCGHDQQETMPTDACQWFYDCKGCGAVLRPKPGDCCVFCSYGDVPCPPIQDARAEGRDSKCCGAP</sequence>
<name>A0A9X0R3K7_9PROT</name>
<dbReference type="EMBL" id="JACOMF010000085">
    <property type="protein sequence ID" value="MBC4018844.1"/>
    <property type="molecule type" value="Genomic_DNA"/>
</dbReference>
<dbReference type="InterPro" id="IPR047677">
    <property type="entry name" value="GDCCVxC"/>
</dbReference>